<evidence type="ECO:0000256" key="6">
    <source>
        <dbReference type="ARBA" id="ARBA00023136"/>
    </source>
</evidence>
<feature type="domain" description="G-protein coupled receptors family 1 profile" evidence="9">
    <location>
        <begin position="155"/>
        <end position="258"/>
    </location>
</feature>
<name>A0AA35K8X2_9SAUR</name>
<comment type="subcellular location">
    <subcellularLocation>
        <location evidence="1">Membrane</location>
        <topology evidence="1">Multi-pass membrane protein</topology>
    </subcellularLocation>
</comment>
<evidence type="ECO:0000256" key="2">
    <source>
        <dbReference type="ARBA" id="ARBA00022606"/>
    </source>
</evidence>
<evidence type="ECO:0000256" key="1">
    <source>
        <dbReference type="ARBA" id="ARBA00004141"/>
    </source>
</evidence>
<dbReference type="GO" id="GO:0005886">
    <property type="term" value="C:plasma membrane"/>
    <property type="evidence" value="ECO:0007669"/>
    <property type="project" value="TreeGrafter"/>
</dbReference>
<dbReference type="Gene3D" id="1.20.1070.10">
    <property type="entry name" value="Rhodopsin 7-helix transmembrane proteins"/>
    <property type="match status" value="2"/>
</dbReference>
<dbReference type="SUPFAM" id="SSF81321">
    <property type="entry name" value="Family A G protein-coupled receptor-like"/>
    <property type="match status" value="2"/>
</dbReference>
<dbReference type="PROSITE" id="PS50262">
    <property type="entry name" value="G_PROTEIN_RECEP_F1_2"/>
    <property type="match status" value="2"/>
</dbReference>
<dbReference type="PANTHER" id="PTHR26450">
    <property type="entry name" value="OLFACTORY RECEPTOR 56B1-RELATED"/>
    <property type="match status" value="1"/>
</dbReference>
<evidence type="ECO:0000256" key="8">
    <source>
        <dbReference type="SAM" id="Phobius"/>
    </source>
</evidence>
<proteinExistence type="predicted"/>
<feature type="domain" description="G-protein coupled receptors family 1 profile" evidence="9">
    <location>
        <begin position="1"/>
        <end position="111"/>
    </location>
</feature>
<evidence type="ECO:0000313" key="10">
    <source>
        <dbReference type="EMBL" id="CAI5773745.1"/>
    </source>
</evidence>
<organism evidence="10 11">
    <name type="scientific">Podarcis lilfordi</name>
    <name type="common">Lilford's wall lizard</name>
    <dbReference type="NCBI Taxonomy" id="74358"/>
    <lineage>
        <taxon>Eukaryota</taxon>
        <taxon>Metazoa</taxon>
        <taxon>Chordata</taxon>
        <taxon>Craniata</taxon>
        <taxon>Vertebrata</taxon>
        <taxon>Euteleostomi</taxon>
        <taxon>Lepidosauria</taxon>
        <taxon>Squamata</taxon>
        <taxon>Bifurcata</taxon>
        <taxon>Unidentata</taxon>
        <taxon>Episquamata</taxon>
        <taxon>Laterata</taxon>
        <taxon>Lacertibaenia</taxon>
        <taxon>Lacertidae</taxon>
        <taxon>Podarcis</taxon>
    </lineage>
</organism>
<keyword evidence="5 8" id="KW-1133">Transmembrane helix</keyword>
<evidence type="ECO:0000313" key="11">
    <source>
        <dbReference type="Proteomes" id="UP001178461"/>
    </source>
</evidence>
<dbReference type="GO" id="GO:0007186">
    <property type="term" value="P:G protein-coupled receptor signaling pathway"/>
    <property type="evidence" value="ECO:0007669"/>
    <property type="project" value="InterPro"/>
</dbReference>
<dbReference type="Proteomes" id="UP001178461">
    <property type="component" value="Chromosome 4"/>
</dbReference>
<feature type="transmembrane region" description="Helical" evidence="8">
    <location>
        <begin position="15"/>
        <end position="40"/>
    </location>
</feature>
<evidence type="ECO:0000256" key="5">
    <source>
        <dbReference type="ARBA" id="ARBA00022989"/>
    </source>
</evidence>
<dbReference type="PRINTS" id="PR00245">
    <property type="entry name" value="OLFACTORYR"/>
</dbReference>
<evidence type="ECO:0000259" key="9">
    <source>
        <dbReference type="PROSITE" id="PS50262"/>
    </source>
</evidence>
<sequence length="280" mass="31556">MAVVKLACGNIRANVVYGLFVAFVVVGFDIFIIAMSYVMILKTVLRLPSQDARLKAFGTCASHICVILSFYIPALFTFLTHRFGHNVPHHIHIIVAILYLLVPPTLNPVIYGVKTKMIRERILTIFLISARLPYCKTNVIPHTYCEHMAVVKLACSSILANVVYGLLVALLVVGVDLLFITLSYWMIARAVMALPSKDARYKAFSTCAPHVVVILVSYTPALFTILTHRFGHHVQPHVHILLANFYLLFPPMLNPIVYGVKTKEIRERVTHIVLRRKRPT</sequence>
<evidence type="ECO:0000256" key="4">
    <source>
        <dbReference type="ARBA" id="ARBA00022725"/>
    </source>
</evidence>
<feature type="transmembrane region" description="Helical" evidence="8">
    <location>
        <begin position="91"/>
        <end position="110"/>
    </location>
</feature>
<dbReference type="EMBL" id="OX395129">
    <property type="protein sequence ID" value="CAI5773745.1"/>
    <property type="molecule type" value="Genomic_DNA"/>
</dbReference>
<feature type="transmembrane region" description="Helical" evidence="8">
    <location>
        <begin position="60"/>
        <end position="79"/>
    </location>
</feature>
<keyword evidence="7" id="KW-0807">Transducer</keyword>
<dbReference type="PANTHER" id="PTHR26450:SF83">
    <property type="entry name" value="OLFACTORY RECEPTOR 52P1"/>
    <property type="match status" value="1"/>
</dbReference>
<dbReference type="AlphaFoldDB" id="A0AA35K8X2"/>
<keyword evidence="10" id="KW-0675">Receptor</keyword>
<protein>
    <submittedName>
        <fullName evidence="10">Olfactory receptor 52P1</fullName>
    </submittedName>
</protein>
<keyword evidence="3 8" id="KW-0812">Transmembrane</keyword>
<keyword evidence="11" id="KW-1185">Reference proteome</keyword>
<keyword evidence="6 8" id="KW-0472">Membrane</keyword>
<accession>A0AA35K8X2</accession>
<evidence type="ECO:0000256" key="3">
    <source>
        <dbReference type="ARBA" id="ARBA00022692"/>
    </source>
</evidence>
<feature type="transmembrane region" description="Helical" evidence="8">
    <location>
        <begin position="238"/>
        <end position="258"/>
    </location>
</feature>
<dbReference type="GO" id="GO:0004984">
    <property type="term" value="F:olfactory receptor activity"/>
    <property type="evidence" value="ECO:0007669"/>
    <property type="project" value="InterPro"/>
</dbReference>
<feature type="transmembrane region" description="Helical" evidence="8">
    <location>
        <begin position="164"/>
        <end position="187"/>
    </location>
</feature>
<dbReference type="InterPro" id="IPR017452">
    <property type="entry name" value="GPCR_Rhodpsn_7TM"/>
</dbReference>
<keyword evidence="2" id="KW-0716">Sensory transduction</keyword>
<dbReference type="InterPro" id="IPR050402">
    <property type="entry name" value="OR51/52/56-like"/>
</dbReference>
<dbReference type="InterPro" id="IPR000725">
    <property type="entry name" value="Olfact_rcpt"/>
</dbReference>
<gene>
    <name evidence="10" type="ORF">PODLI_1B006215</name>
</gene>
<reference evidence="10" key="1">
    <citation type="submission" date="2022-12" db="EMBL/GenBank/DDBJ databases">
        <authorList>
            <person name="Alioto T."/>
            <person name="Alioto T."/>
            <person name="Gomez Garrido J."/>
        </authorList>
    </citation>
    <scope>NUCLEOTIDE SEQUENCE</scope>
</reference>
<dbReference type="Pfam" id="PF13853">
    <property type="entry name" value="7tm_4"/>
    <property type="match status" value="1"/>
</dbReference>
<evidence type="ECO:0000256" key="7">
    <source>
        <dbReference type="ARBA" id="ARBA00023224"/>
    </source>
</evidence>
<keyword evidence="4" id="KW-0552">Olfaction</keyword>
<feature type="transmembrane region" description="Helical" evidence="8">
    <location>
        <begin position="207"/>
        <end position="226"/>
    </location>
</feature>